<feature type="transmembrane region" description="Helical" evidence="1">
    <location>
        <begin position="155"/>
        <end position="175"/>
    </location>
</feature>
<evidence type="ECO:0000259" key="2">
    <source>
        <dbReference type="PROSITE" id="PS50887"/>
    </source>
</evidence>
<proteinExistence type="predicted"/>
<protein>
    <submittedName>
        <fullName evidence="3">Diguanylate cyclase</fullName>
    </submittedName>
</protein>
<accession>A0A931NIZ6</accession>
<dbReference type="PROSITE" id="PS50887">
    <property type="entry name" value="GGDEF"/>
    <property type="match status" value="1"/>
</dbReference>
<dbReference type="AlphaFoldDB" id="A0A931NIZ6"/>
<feature type="transmembrane region" description="Helical" evidence="1">
    <location>
        <begin position="94"/>
        <end position="113"/>
    </location>
</feature>
<feature type="transmembrane region" description="Helical" evidence="1">
    <location>
        <begin position="66"/>
        <end position="87"/>
    </location>
</feature>
<dbReference type="Proteomes" id="UP000613266">
    <property type="component" value="Unassembled WGS sequence"/>
</dbReference>
<organism evidence="3 4">
    <name type="scientific">Inhella proteolytica</name>
    <dbReference type="NCBI Taxonomy" id="2795029"/>
    <lineage>
        <taxon>Bacteria</taxon>
        <taxon>Pseudomonadati</taxon>
        <taxon>Pseudomonadota</taxon>
        <taxon>Betaproteobacteria</taxon>
        <taxon>Burkholderiales</taxon>
        <taxon>Sphaerotilaceae</taxon>
        <taxon>Inhella</taxon>
    </lineage>
</organism>
<feature type="domain" description="GGDEF" evidence="2">
    <location>
        <begin position="253"/>
        <end position="376"/>
    </location>
</feature>
<evidence type="ECO:0000256" key="1">
    <source>
        <dbReference type="SAM" id="Phobius"/>
    </source>
</evidence>
<name>A0A931NIZ6_9BURK</name>
<dbReference type="PANTHER" id="PTHR33121:SF70">
    <property type="entry name" value="SIGNALING PROTEIN YKOW"/>
    <property type="match status" value="1"/>
</dbReference>
<dbReference type="InterPro" id="IPR000160">
    <property type="entry name" value="GGDEF_dom"/>
</dbReference>
<dbReference type="PANTHER" id="PTHR33121">
    <property type="entry name" value="CYCLIC DI-GMP PHOSPHODIESTERASE PDEF"/>
    <property type="match status" value="1"/>
</dbReference>
<gene>
    <name evidence="3" type="ORF">I7X39_16655</name>
</gene>
<dbReference type="RefSeq" id="WP_198112287.1">
    <property type="nucleotide sequence ID" value="NZ_JAEDAK010000012.1"/>
</dbReference>
<dbReference type="SMART" id="SM00267">
    <property type="entry name" value="GGDEF"/>
    <property type="match status" value="1"/>
</dbReference>
<comment type="caution">
    <text evidence="3">The sequence shown here is derived from an EMBL/GenBank/DDBJ whole genome shotgun (WGS) entry which is preliminary data.</text>
</comment>
<keyword evidence="4" id="KW-1185">Reference proteome</keyword>
<dbReference type="EMBL" id="JAEDAK010000012">
    <property type="protein sequence ID" value="MBH9578524.1"/>
    <property type="molecule type" value="Genomic_DNA"/>
</dbReference>
<dbReference type="Pfam" id="PF00990">
    <property type="entry name" value="GGDEF"/>
    <property type="match status" value="1"/>
</dbReference>
<feature type="transmembrane region" description="Helical" evidence="1">
    <location>
        <begin position="125"/>
        <end position="143"/>
    </location>
</feature>
<reference evidence="3" key="1">
    <citation type="submission" date="2020-12" db="EMBL/GenBank/DDBJ databases">
        <title>The genome sequence of Inhella sp. 1Y17.</title>
        <authorList>
            <person name="Liu Y."/>
        </authorList>
    </citation>
    <scope>NUCLEOTIDE SEQUENCE</scope>
    <source>
        <strain evidence="3">1Y17</strain>
    </source>
</reference>
<dbReference type="InterPro" id="IPR043128">
    <property type="entry name" value="Rev_trsase/Diguanyl_cyclase"/>
</dbReference>
<feature type="transmembrane region" description="Helical" evidence="1">
    <location>
        <begin position="195"/>
        <end position="215"/>
    </location>
</feature>
<evidence type="ECO:0000313" key="4">
    <source>
        <dbReference type="Proteomes" id="UP000613266"/>
    </source>
</evidence>
<keyword evidence="1" id="KW-1133">Transmembrane helix</keyword>
<feature type="transmembrane region" description="Helical" evidence="1">
    <location>
        <begin position="39"/>
        <end position="60"/>
    </location>
</feature>
<dbReference type="Gene3D" id="3.30.70.270">
    <property type="match status" value="1"/>
</dbReference>
<dbReference type="SUPFAM" id="SSF55073">
    <property type="entry name" value="Nucleotide cyclase"/>
    <property type="match status" value="1"/>
</dbReference>
<sequence length="376" mass="40001">MHLAAPEPHSLALACGLSSLFIGLVMASIRNPWVEARGALLFAGSALAAAISFLMVALAPRLDDSLLVSLRGANTVLIFGLLVAGIARFVGRGAPWLPLALSMAAMALLIQFYPESRSDVSPRVLGFSLLVVGWSLTGVWILLRHPITGLPPFGPAFTVGGLVALACIAAARSLVLLRDGAVSGELAFHDPLNGWLLLAGFAALLFTLTGMALMLNGRMVLELQRLASHDPLTGAFNRKGFNTAWPAWLQAHGPGRVVLMDLETDTGETPDEEALMLLVNRLRELMPPHALLGRQSGGGFLVALPQAVLESEVQACCERLQVDVHQSLALLGAGRESPPTLSIGHAPVRQDLAEACRRANLAMDDGRRRRRPRAAS</sequence>
<evidence type="ECO:0000313" key="3">
    <source>
        <dbReference type="EMBL" id="MBH9578524.1"/>
    </source>
</evidence>
<keyword evidence="1" id="KW-0472">Membrane</keyword>
<keyword evidence="1" id="KW-0812">Transmembrane</keyword>
<dbReference type="GO" id="GO:0071111">
    <property type="term" value="F:cyclic-guanylate-specific phosphodiesterase activity"/>
    <property type="evidence" value="ECO:0007669"/>
    <property type="project" value="InterPro"/>
</dbReference>
<feature type="transmembrane region" description="Helical" evidence="1">
    <location>
        <begin position="6"/>
        <end position="27"/>
    </location>
</feature>
<dbReference type="InterPro" id="IPR029787">
    <property type="entry name" value="Nucleotide_cyclase"/>
</dbReference>
<dbReference type="InterPro" id="IPR050706">
    <property type="entry name" value="Cyclic-di-GMP_PDE-like"/>
</dbReference>